<feature type="signal peptide" evidence="2">
    <location>
        <begin position="1"/>
        <end position="22"/>
    </location>
</feature>
<dbReference type="NCBIfam" id="NF033768">
    <property type="entry name" value="myxo_SS_tail"/>
    <property type="match status" value="1"/>
</dbReference>
<feature type="region of interest" description="Disordered" evidence="1">
    <location>
        <begin position="26"/>
        <end position="59"/>
    </location>
</feature>
<feature type="compositionally biased region" description="Low complexity" evidence="1">
    <location>
        <begin position="36"/>
        <end position="54"/>
    </location>
</feature>
<dbReference type="AlphaFoldDB" id="A0A328C830"/>
<keyword evidence="4" id="KW-1185">Reference proteome</keyword>
<sequence length="289" mass="31043">MRALCPTAPIALLTLTLTIALSACQSTPTPGADTEATQAPLSASAQSSPNAAADAPEEPSRILHRAMSAAEADINACYRSALTQTPQLSGLLQFNWQLAEDNTPVGLQVAHDTLTNDGLTSCVAEALYPHLVQESTAAPHRDVVLSYSFLREHDARQVQMVLGSGERARAQRDAIPPQLREEGRCSNENIYDVLYQAHDTINDCYDQTLKTRPGLVGAALARFIIVPDGSASHLELHSTIEDEALNTCITEALSATTFDAPDQGVCTVNYPIDLTLRSHPHYTFTAPAP</sequence>
<evidence type="ECO:0000256" key="2">
    <source>
        <dbReference type="SAM" id="SignalP"/>
    </source>
</evidence>
<dbReference type="RefSeq" id="WP_111729516.1">
    <property type="nucleotide sequence ID" value="NZ_QHKO01000003.1"/>
</dbReference>
<comment type="caution">
    <text evidence="3">The sequence shown here is derived from an EMBL/GenBank/DDBJ whole genome shotgun (WGS) entry which is preliminary data.</text>
</comment>
<dbReference type="EMBL" id="QHKO01000003">
    <property type="protein sequence ID" value="RAL22988.1"/>
    <property type="molecule type" value="Genomic_DNA"/>
</dbReference>
<evidence type="ECO:0000313" key="3">
    <source>
        <dbReference type="EMBL" id="RAL22988.1"/>
    </source>
</evidence>
<accession>A0A328C830</accession>
<evidence type="ECO:0000313" key="4">
    <source>
        <dbReference type="Proteomes" id="UP000249169"/>
    </source>
</evidence>
<reference evidence="3 4" key="1">
    <citation type="submission" date="2018-05" db="EMBL/GenBank/DDBJ databases">
        <title>Lujinxingia marina gen. nov. sp. nov., a new facultative anaerobic member of the class Deltaproteobacteria, and proposal of Lujinxingaceae fam. nov.</title>
        <authorList>
            <person name="Li C.-M."/>
        </authorList>
    </citation>
    <scope>NUCLEOTIDE SEQUENCE [LARGE SCALE GENOMIC DNA]</scope>
    <source>
        <strain evidence="3 4">B210</strain>
    </source>
</reference>
<keyword evidence="2" id="KW-0732">Signal</keyword>
<proteinExistence type="predicted"/>
<gene>
    <name evidence="3" type="ORF">DL240_08850</name>
</gene>
<name>A0A328C830_9DELT</name>
<organism evidence="3 4">
    <name type="scientific">Lujinxingia litoralis</name>
    <dbReference type="NCBI Taxonomy" id="2211119"/>
    <lineage>
        <taxon>Bacteria</taxon>
        <taxon>Deltaproteobacteria</taxon>
        <taxon>Bradymonadales</taxon>
        <taxon>Lujinxingiaceae</taxon>
        <taxon>Lujinxingia</taxon>
    </lineage>
</organism>
<evidence type="ECO:0008006" key="5">
    <source>
        <dbReference type="Google" id="ProtNLM"/>
    </source>
</evidence>
<protein>
    <recommendedName>
        <fullName evidence="5">AgmX/PglI C-terminal domain-containing protein</fullName>
    </recommendedName>
</protein>
<dbReference type="PROSITE" id="PS51257">
    <property type="entry name" value="PROKAR_LIPOPROTEIN"/>
    <property type="match status" value="1"/>
</dbReference>
<feature type="chain" id="PRO_5016333966" description="AgmX/PglI C-terminal domain-containing protein" evidence="2">
    <location>
        <begin position="23"/>
        <end position="289"/>
    </location>
</feature>
<dbReference type="InterPro" id="IPR049806">
    <property type="entry name" value="MasK-like_C"/>
</dbReference>
<evidence type="ECO:0000256" key="1">
    <source>
        <dbReference type="SAM" id="MobiDB-lite"/>
    </source>
</evidence>
<dbReference type="Proteomes" id="UP000249169">
    <property type="component" value="Unassembled WGS sequence"/>
</dbReference>
<dbReference type="OrthoDB" id="5500896at2"/>